<dbReference type="EMBL" id="LUGG01000025">
    <property type="protein sequence ID" value="OBZ67255.1"/>
    <property type="molecule type" value="Genomic_DNA"/>
</dbReference>
<dbReference type="Proteomes" id="UP000092993">
    <property type="component" value="Unassembled WGS sequence"/>
</dbReference>
<dbReference type="AlphaFoldDB" id="A0A1C7LQZ4"/>
<protein>
    <submittedName>
        <fullName evidence="1">Uncharacterized protein</fullName>
    </submittedName>
</protein>
<reference evidence="1 2" key="1">
    <citation type="submission" date="2016-03" db="EMBL/GenBank/DDBJ databases">
        <title>Whole genome sequencing of Grifola frondosa 9006-11.</title>
        <authorList>
            <person name="Min B."/>
            <person name="Park H."/>
            <person name="Kim J.-G."/>
            <person name="Cho H."/>
            <person name="Oh Y.-L."/>
            <person name="Kong W.-S."/>
            <person name="Choi I.-G."/>
        </authorList>
    </citation>
    <scope>NUCLEOTIDE SEQUENCE [LARGE SCALE GENOMIC DNA]</scope>
    <source>
        <strain evidence="1 2">9006-11</strain>
    </source>
</reference>
<organism evidence="1 2">
    <name type="scientific">Grifola frondosa</name>
    <name type="common">Maitake</name>
    <name type="synonym">Polyporus frondosus</name>
    <dbReference type="NCBI Taxonomy" id="5627"/>
    <lineage>
        <taxon>Eukaryota</taxon>
        <taxon>Fungi</taxon>
        <taxon>Dikarya</taxon>
        <taxon>Basidiomycota</taxon>
        <taxon>Agaricomycotina</taxon>
        <taxon>Agaricomycetes</taxon>
        <taxon>Polyporales</taxon>
        <taxon>Grifolaceae</taxon>
        <taxon>Grifola</taxon>
    </lineage>
</organism>
<evidence type="ECO:0000313" key="2">
    <source>
        <dbReference type="Proteomes" id="UP000092993"/>
    </source>
</evidence>
<proteinExistence type="predicted"/>
<sequence length="75" mass="8227">MGPRLVHPPPPLPVPVVHQPAIETAPDPRRERLFDAFDAFLINPMEPPTPPTSGDVECEAAYTASEQTGQQTHPY</sequence>
<accession>A0A1C7LQZ4</accession>
<keyword evidence="2" id="KW-1185">Reference proteome</keyword>
<gene>
    <name evidence="1" type="ORF">A0H81_12912</name>
</gene>
<comment type="caution">
    <text evidence="1">The sequence shown here is derived from an EMBL/GenBank/DDBJ whole genome shotgun (WGS) entry which is preliminary data.</text>
</comment>
<name>A0A1C7LQZ4_GRIFR</name>
<evidence type="ECO:0000313" key="1">
    <source>
        <dbReference type="EMBL" id="OBZ67255.1"/>
    </source>
</evidence>